<dbReference type="PIRSF" id="PIRSF029826">
    <property type="entry name" value="UCP029826_pph"/>
    <property type="match status" value="1"/>
</dbReference>
<proteinExistence type="predicted"/>
<keyword evidence="1" id="KW-0378">Hydrolase</keyword>
<keyword evidence="2" id="KW-1185">Reference proteome</keyword>
<dbReference type="Proteomes" id="UP000501812">
    <property type="component" value="Chromosome"/>
</dbReference>
<dbReference type="AlphaFoldDB" id="A0A858RFI0"/>
<name>A0A858RFI0_9BACT</name>
<dbReference type="EMBL" id="CP051774">
    <property type="protein sequence ID" value="QJE95324.1"/>
    <property type="molecule type" value="Genomic_DNA"/>
</dbReference>
<protein>
    <submittedName>
        <fullName evidence="1">Nucleotide pyrophosphohydrolase</fullName>
    </submittedName>
</protein>
<evidence type="ECO:0000313" key="1">
    <source>
        <dbReference type="EMBL" id="QJE95324.1"/>
    </source>
</evidence>
<dbReference type="Pfam" id="PF12643">
    <property type="entry name" value="MazG-like"/>
    <property type="match status" value="1"/>
</dbReference>
<reference evidence="1 2" key="1">
    <citation type="submission" date="2020-04" db="EMBL/GenBank/DDBJ databases">
        <title>Luteolibacter sp. G-1-1-1 isolated from soil.</title>
        <authorList>
            <person name="Dahal R.H."/>
        </authorList>
    </citation>
    <scope>NUCLEOTIDE SEQUENCE [LARGE SCALE GENOMIC DNA]</scope>
    <source>
        <strain evidence="1 2">G-1-1-1</strain>
    </source>
</reference>
<dbReference type="GO" id="GO:0047429">
    <property type="term" value="F:nucleoside triphosphate diphosphatase activity"/>
    <property type="evidence" value="ECO:0007669"/>
    <property type="project" value="InterPro"/>
</dbReference>
<dbReference type="PANTHER" id="PTHR46523:SF1">
    <property type="entry name" value="DCTP PYROPHOSPHATASE 1"/>
    <property type="match status" value="1"/>
</dbReference>
<dbReference type="KEGG" id="luo:HHL09_05870"/>
<dbReference type="RefSeq" id="WP_169453638.1">
    <property type="nucleotide sequence ID" value="NZ_CP051774.1"/>
</dbReference>
<dbReference type="SUPFAM" id="SSF101386">
    <property type="entry name" value="all-alpha NTP pyrophosphatases"/>
    <property type="match status" value="1"/>
</dbReference>
<dbReference type="GO" id="GO:0009143">
    <property type="term" value="P:nucleoside triphosphate catabolic process"/>
    <property type="evidence" value="ECO:0007669"/>
    <property type="project" value="InterPro"/>
</dbReference>
<dbReference type="InterPro" id="IPR025984">
    <property type="entry name" value="DCTPP"/>
</dbReference>
<gene>
    <name evidence="1" type="ORF">HHL09_05870</name>
</gene>
<dbReference type="Gene3D" id="1.10.287.1080">
    <property type="entry name" value="MazG-like"/>
    <property type="match status" value="1"/>
</dbReference>
<dbReference type="InterPro" id="IPR052555">
    <property type="entry name" value="dCTP_Pyrophosphatase"/>
</dbReference>
<dbReference type="PANTHER" id="PTHR46523">
    <property type="entry name" value="DCTP PYROPHOSPHATASE 1"/>
    <property type="match status" value="1"/>
</dbReference>
<accession>A0A858RFI0</accession>
<dbReference type="CDD" id="cd11537">
    <property type="entry name" value="NTP-PPase_RS21-C6_like"/>
    <property type="match status" value="1"/>
</dbReference>
<sequence>MSDSISDLTARIRSFVAAREWQQYHNPKDMAVAIAAEAGELLQHFVWQQPDQVQRRAEEKREEIASEIADVGILLFEMADLLGMNLGEVMEAKIARNEQRYPADKARGNNLKYNEL</sequence>
<evidence type="ECO:0000313" key="2">
    <source>
        <dbReference type="Proteomes" id="UP000501812"/>
    </source>
</evidence>
<organism evidence="1 2">
    <name type="scientific">Luteolibacter luteus</name>
    <dbReference type="NCBI Taxonomy" id="2728835"/>
    <lineage>
        <taxon>Bacteria</taxon>
        <taxon>Pseudomonadati</taxon>
        <taxon>Verrucomicrobiota</taxon>
        <taxon>Verrucomicrobiia</taxon>
        <taxon>Verrucomicrobiales</taxon>
        <taxon>Verrucomicrobiaceae</taxon>
        <taxon>Luteolibacter</taxon>
    </lineage>
</organism>